<evidence type="ECO:0000313" key="1">
    <source>
        <dbReference type="EMBL" id="QIJ72039.1"/>
    </source>
</evidence>
<dbReference type="EMBL" id="CP048877">
    <property type="protein sequence ID" value="QIJ72039.1"/>
    <property type="molecule type" value="Genomic_DNA"/>
</dbReference>
<gene>
    <name evidence="1" type="ORF">G4V39_07070</name>
</gene>
<dbReference type="PROSITE" id="PS00409">
    <property type="entry name" value="PROKAR_NTER_METHYL"/>
    <property type="match status" value="1"/>
</dbReference>
<reference evidence="1 2" key="1">
    <citation type="submission" date="2020-02" db="EMBL/GenBank/DDBJ databases">
        <title>Genome analysis of Thermosulfuriphilus ammonigenes ST65T, an anaerobic thermophilic chemolithoautotrophic bacterium isolated from a deep-sea hydrothermal vent.</title>
        <authorList>
            <person name="Slobodkina G."/>
            <person name="Allioux M."/>
            <person name="Merkel A."/>
            <person name="Alain K."/>
            <person name="Jebbar M."/>
            <person name="Slobodkin A."/>
        </authorList>
    </citation>
    <scope>NUCLEOTIDE SEQUENCE [LARGE SCALE GENOMIC DNA]</scope>
    <source>
        <strain evidence="1 2">ST65</strain>
    </source>
</reference>
<accession>A0A6G7PWH6</accession>
<dbReference type="AlphaFoldDB" id="A0A6G7PWH6"/>
<keyword evidence="2" id="KW-1185">Reference proteome</keyword>
<dbReference type="NCBIfam" id="TIGR02532">
    <property type="entry name" value="IV_pilin_GFxxxE"/>
    <property type="match status" value="1"/>
</dbReference>
<dbReference type="RefSeq" id="WP_166032256.1">
    <property type="nucleotide sequence ID" value="NZ_CP048877.1"/>
</dbReference>
<name>A0A6G7PWH6_9BACT</name>
<protein>
    <submittedName>
        <fullName evidence="1">Prepilin-type N-terminal cleavage/methylation domain-containing protein</fullName>
    </submittedName>
</protein>
<proteinExistence type="predicted"/>
<organism evidence="1 2">
    <name type="scientific">Thermosulfuriphilus ammonigenes</name>
    <dbReference type="NCBI Taxonomy" id="1936021"/>
    <lineage>
        <taxon>Bacteria</taxon>
        <taxon>Pseudomonadati</taxon>
        <taxon>Thermodesulfobacteriota</taxon>
        <taxon>Thermodesulfobacteria</taxon>
        <taxon>Thermodesulfobacteriales</taxon>
        <taxon>Thermodesulfobacteriaceae</taxon>
        <taxon>Thermosulfuriphilus</taxon>
    </lineage>
</organism>
<dbReference type="KEGG" id="tav:G4V39_07070"/>
<dbReference type="InterPro" id="IPR012902">
    <property type="entry name" value="N_methyl_site"/>
</dbReference>
<sequence>MMGTKKTKKIDKAGFSLLEVLIAISVLSVGILALASMNIASLRGTKISKELTYATLEGQALLEEHVFSRDFEDLDTVCNNIPSTLNYAGVSFSVQCRLITHSDELKQVIITLFWGSKRLQYTIFRARGDTL</sequence>
<dbReference type="Proteomes" id="UP000502179">
    <property type="component" value="Chromosome"/>
</dbReference>
<dbReference type="Pfam" id="PF07963">
    <property type="entry name" value="N_methyl"/>
    <property type="match status" value="1"/>
</dbReference>
<evidence type="ECO:0000313" key="2">
    <source>
        <dbReference type="Proteomes" id="UP000502179"/>
    </source>
</evidence>